<feature type="region of interest" description="Disordered" evidence="1">
    <location>
        <begin position="73"/>
        <end position="95"/>
    </location>
</feature>
<comment type="caution">
    <text evidence="2">The sequence shown here is derived from an EMBL/GenBank/DDBJ whole genome shotgun (WGS) entry which is preliminary data.</text>
</comment>
<dbReference type="RefSeq" id="WP_195033257.1">
    <property type="nucleotide sequence ID" value="NZ_JADLRE010000009.1"/>
</dbReference>
<organism evidence="2 3">
    <name type="scientific">Nocardia abscessus</name>
    <dbReference type="NCBI Taxonomy" id="120957"/>
    <lineage>
        <taxon>Bacteria</taxon>
        <taxon>Bacillati</taxon>
        <taxon>Actinomycetota</taxon>
        <taxon>Actinomycetes</taxon>
        <taxon>Mycobacteriales</taxon>
        <taxon>Nocardiaceae</taxon>
        <taxon>Nocardia</taxon>
    </lineage>
</organism>
<sequence length="260" mass="28520">MDGSGGGAAIAKMLQAAKRLVDALVDRGASRVSEIHHEFPRKIRDGLDRITHTDKQLAPELDKIDPAAHMDRNTAEHPESEIPRSSAGVPEVDANGPVMLSGRQALEALVAQYGDRIVFHGTRDAIRTLEPRQTSWGDGTGRRYPDGPPAVCADTHYDIPIFMGLFKGRSLFGYGRAEDGTVAYQVKGASTDEFSDLTAHVHVIDRKHFQQVELGPPEGWPRPLDGPRTPELRSTTEVEPFAIVKVTMADFPYPISDFDT</sequence>
<reference evidence="2 3" key="1">
    <citation type="submission" date="2020-10" db="EMBL/GenBank/DDBJ databases">
        <title>Identification of Nocardia species via Next-generation sequencing and recognition of intraspecies genetic diversity.</title>
        <authorList>
            <person name="Li P."/>
            <person name="Li P."/>
            <person name="Lu B."/>
        </authorList>
    </citation>
    <scope>NUCLEOTIDE SEQUENCE [LARGE SCALE GENOMIC DNA]</scope>
    <source>
        <strain evidence="2 3">N-11</strain>
    </source>
</reference>
<evidence type="ECO:0000313" key="3">
    <source>
        <dbReference type="Proteomes" id="UP000807309"/>
    </source>
</evidence>
<keyword evidence="3" id="KW-1185">Reference proteome</keyword>
<gene>
    <name evidence="2" type="ORF">IU470_13375</name>
</gene>
<dbReference type="Proteomes" id="UP000807309">
    <property type="component" value="Unassembled WGS sequence"/>
</dbReference>
<evidence type="ECO:0000256" key="1">
    <source>
        <dbReference type="SAM" id="MobiDB-lite"/>
    </source>
</evidence>
<accession>A0ABS0C7G3</accession>
<evidence type="ECO:0000313" key="2">
    <source>
        <dbReference type="EMBL" id="MBF6226086.1"/>
    </source>
</evidence>
<feature type="compositionally biased region" description="Basic and acidic residues" evidence="1">
    <location>
        <begin position="73"/>
        <end position="82"/>
    </location>
</feature>
<dbReference type="EMBL" id="JADLRE010000009">
    <property type="protein sequence ID" value="MBF6226086.1"/>
    <property type="molecule type" value="Genomic_DNA"/>
</dbReference>
<name>A0ABS0C7G3_9NOCA</name>
<proteinExistence type="predicted"/>
<protein>
    <submittedName>
        <fullName evidence="2">Uncharacterized protein</fullName>
    </submittedName>
</protein>